<evidence type="ECO:0000259" key="2">
    <source>
        <dbReference type="Pfam" id="PF00149"/>
    </source>
</evidence>
<keyword evidence="1" id="KW-0732">Signal</keyword>
<dbReference type="STRING" id="196109.A0A136JAL0"/>
<dbReference type="CDD" id="cd07383">
    <property type="entry name" value="MPP_Dcr2"/>
    <property type="match status" value="1"/>
</dbReference>
<protein>
    <submittedName>
        <fullName evidence="3">Metallo-dependent phosphatase-like protein</fullName>
    </submittedName>
</protein>
<dbReference type="InterPro" id="IPR004843">
    <property type="entry name" value="Calcineurin-like_PHP"/>
</dbReference>
<dbReference type="InterPro" id="IPR029052">
    <property type="entry name" value="Metallo-depent_PP-like"/>
</dbReference>
<name>A0A136JAL0_9PEZI</name>
<dbReference type="InterPro" id="IPR042283">
    <property type="entry name" value="GpdQ_catalytic"/>
</dbReference>
<evidence type="ECO:0000313" key="4">
    <source>
        <dbReference type="Proteomes" id="UP000070501"/>
    </source>
</evidence>
<feature type="signal peptide" evidence="1">
    <location>
        <begin position="1"/>
        <end position="19"/>
    </location>
</feature>
<feature type="chain" id="PRO_5007293604" evidence="1">
    <location>
        <begin position="20"/>
        <end position="490"/>
    </location>
</feature>
<dbReference type="InParanoid" id="A0A136JAL0"/>
<dbReference type="Pfam" id="PF00149">
    <property type="entry name" value="Metallophos"/>
    <property type="match status" value="1"/>
</dbReference>
<dbReference type="AlphaFoldDB" id="A0A136JAL0"/>
<dbReference type="GO" id="GO:0005737">
    <property type="term" value="C:cytoplasm"/>
    <property type="evidence" value="ECO:0007669"/>
    <property type="project" value="TreeGrafter"/>
</dbReference>
<dbReference type="Proteomes" id="UP000070501">
    <property type="component" value="Unassembled WGS sequence"/>
</dbReference>
<organism evidence="3 4">
    <name type="scientific">Microdochium bolleyi</name>
    <dbReference type="NCBI Taxonomy" id="196109"/>
    <lineage>
        <taxon>Eukaryota</taxon>
        <taxon>Fungi</taxon>
        <taxon>Dikarya</taxon>
        <taxon>Ascomycota</taxon>
        <taxon>Pezizomycotina</taxon>
        <taxon>Sordariomycetes</taxon>
        <taxon>Xylariomycetidae</taxon>
        <taxon>Xylariales</taxon>
        <taxon>Microdochiaceae</taxon>
        <taxon>Microdochium</taxon>
    </lineage>
</organism>
<feature type="domain" description="Calcineurin-like phosphoesterase" evidence="2">
    <location>
        <begin position="46"/>
        <end position="132"/>
    </location>
</feature>
<keyword evidence="4" id="KW-1185">Reference proteome</keyword>
<evidence type="ECO:0000313" key="3">
    <source>
        <dbReference type="EMBL" id="KXJ94172.1"/>
    </source>
</evidence>
<gene>
    <name evidence="3" type="ORF">Micbo1qcDRAFT_220766</name>
</gene>
<dbReference type="OrthoDB" id="783096at2759"/>
<dbReference type="GO" id="GO:0016788">
    <property type="term" value="F:hydrolase activity, acting on ester bonds"/>
    <property type="evidence" value="ECO:0007669"/>
    <property type="project" value="TreeGrafter"/>
</dbReference>
<dbReference type="PANTHER" id="PTHR32440">
    <property type="entry name" value="PHOSPHATASE DCR2-RELATED-RELATED"/>
    <property type="match status" value="1"/>
</dbReference>
<reference evidence="4" key="1">
    <citation type="submission" date="2016-02" db="EMBL/GenBank/DDBJ databases">
        <title>Draft genome sequence of Microdochium bolleyi, a fungal endophyte of beachgrass.</title>
        <authorList>
            <consortium name="DOE Joint Genome Institute"/>
            <person name="David A.S."/>
            <person name="May G."/>
            <person name="Haridas S."/>
            <person name="Lim J."/>
            <person name="Wang M."/>
            <person name="Labutti K."/>
            <person name="Lipzen A."/>
            <person name="Barry K."/>
            <person name="Grigoriev I.V."/>
        </authorList>
    </citation>
    <scope>NUCLEOTIDE SEQUENCE [LARGE SCALE GENOMIC DNA]</scope>
    <source>
        <strain evidence="4">J235TASD1</strain>
    </source>
</reference>
<evidence type="ECO:0000256" key="1">
    <source>
        <dbReference type="SAM" id="SignalP"/>
    </source>
</evidence>
<dbReference type="Gene3D" id="3.60.21.40">
    <property type="entry name" value="GpdQ, catalytic alpha/beta sandwich domain"/>
    <property type="match status" value="1"/>
</dbReference>
<dbReference type="SUPFAM" id="SSF56300">
    <property type="entry name" value="Metallo-dependent phosphatases"/>
    <property type="match status" value="1"/>
</dbReference>
<proteinExistence type="predicted"/>
<dbReference type="PANTHER" id="PTHR32440:SF11">
    <property type="entry name" value="METALLOPHOSPHOESTERASE DOMAIN-CONTAINING PROTEIN"/>
    <property type="match status" value="1"/>
</dbReference>
<accession>A0A136JAL0</accession>
<dbReference type="EMBL" id="KQ964247">
    <property type="protein sequence ID" value="KXJ94172.1"/>
    <property type="molecule type" value="Genomic_DNA"/>
</dbReference>
<sequence>MLSSSQTLVALALVPAALAVPSSSRGAEHVLKFQPDGTFQISIFEDMHYGEAPSSYGPVQDAYTTRVISSVLDAEPKTDLVVFNGDLISRESTFRDNSTHYLDQMLQPLVSRSDPIPWATLYGNHDPGYNRSLHEMLDQERMLAGPQGLLSRTLRSPPGSSSPAGSVSRVGLSNYWLPVYSEKCASRSGCGCTPELIMWFFDSRSGFEFQKLGNGASNTTTNRVDREPWVSEEVVRWFESEKAHVARRWPAPSRKIANATTNAAVAGGAIPSIAFVHIPFHAFAAISNTTALGGGSGSPGPGIDPRRNPGINEMPITPQTYGWCADGSRNTTACPWGRQDVPFMRSLVAETPGLRAVFTAHIHGASWCARWGPDTLPADYPVRPPARGGVDSGGSDAVDICFGQHTGYGGAGDWVRGARQLRLSRKQLSAGAGGGEGRSGLDTWIRLETGDVVGAVSLNSTFGQDEYPVTPVQKTFCQECLDMGRPVYAV</sequence>